<dbReference type="PANTHER" id="PTHR24356:SF1">
    <property type="entry name" value="SERINE_THREONINE-PROTEIN KINASE GREATWALL"/>
    <property type="match status" value="1"/>
</dbReference>
<keyword evidence="6" id="KW-0067">ATP-binding</keyword>
<dbReference type="PROSITE" id="PS50011">
    <property type="entry name" value="PROTEIN_KINASE_DOM"/>
    <property type="match status" value="1"/>
</dbReference>
<dbReference type="InterPro" id="IPR000719">
    <property type="entry name" value="Prot_kinase_dom"/>
</dbReference>
<feature type="compositionally biased region" description="Low complexity" evidence="10">
    <location>
        <begin position="1367"/>
        <end position="1388"/>
    </location>
</feature>
<dbReference type="SMART" id="SM00220">
    <property type="entry name" value="S_TKc"/>
    <property type="match status" value="1"/>
</dbReference>
<feature type="domain" description="Response regulatory" evidence="12">
    <location>
        <begin position="1731"/>
        <end position="1845"/>
    </location>
</feature>
<dbReference type="GO" id="GO:0005524">
    <property type="term" value="F:ATP binding"/>
    <property type="evidence" value="ECO:0007669"/>
    <property type="project" value="UniProtKB-KW"/>
</dbReference>
<dbReference type="InterPro" id="IPR008271">
    <property type="entry name" value="Ser/Thr_kinase_AS"/>
</dbReference>
<dbReference type="SMART" id="SM00448">
    <property type="entry name" value="REC"/>
    <property type="match status" value="1"/>
</dbReference>
<feature type="domain" description="AGC-kinase C-terminal" evidence="13">
    <location>
        <begin position="1326"/>
        <end position="1386"/>
    </location>
</feature>
<dbReference type="EMBL" id="FQNF01000002">
    <property type="protein sequence ID" value="SGZ37956.1"/>
    <property type="molecule type" value="Genomic_DNA"/>
</dbReference>
<evidence type="ECO:0000256" key="8">
    <source>
        <dbReference type="ARBA" id="ARBA00048679"/>
    </source>
</evidence>
<feature type="region of interest" description="Disordered" evidence="10">
    <location>
        <begin position="828"/>
        <end position="860"/>
    </location>
</feature>
<evidence type="ECO:0000313" key="14">
    <source>
        <dbReference type="EMBL" id="SGZ37956.1"/>
    </source>
</evidence>
<dbReference type="VEuPathDB" id="FungiDB:HGUI_00156"/>
<comment type="catalytic activity">
    <reaction evidence="7">
        <text>L-threonyl-[protein] + ATP = O-phospho-L-threonyl-[protein] + ADP + H(+)</text>
        <dbReference type="Rhea" id="RHEA:46608"/>
        <dbReference type="Rhea" id="RHEA-COMP:11060"/>
        <dbReference type="Rhea" id="RHEA-COMP:11605"/>
        <dbReference type="ChEBI" id="CHEBI:15378"/>
        <dbReference type="ChEBI" id="CHEBI:30013"/>
        <dbReference type="ChEBI" id="CHEBI:30616"/>
        <dbReference type="ChEBI" id="CHEBI:61977"/>
        <dbReference type="ChEBI" id="CHEBI:456216"/>
        <dbReference type="EC" id="2.7.11.1"/>
    </reaction>
</comment>
<name>A0A1L0AWE8_9ASCO</name>
<dbReference type="PROSITE" id="PS50110">
    <property type="entry name" value="RESPONSE_REGULATORY"/>
    <property type="match status" value="1"/>
</dbReference>
<feature type="compositionally biased region" description="Polar residues" evidence="10">
    <location>
        <begin position="1137"/>
        <end position="1155"/>
    </location>
</feature>
<dbReference type="PROSITE" id="PS51285">
    <property type="entry name" value="AGC_KINASE_CTER"/>
    <property type="match status" value="1"/>
</dbReference>
<feature type="compositionally biased region" description="Basic and acidic residues" evidence="10">
    <location>
        <begin position="32"/>
        <end position="43"/>
    </location>
</feature>
<reference evidence="15" key="1">
    <citation type="submission" date="2016-11" db="EMBL/GenBank/DDBJ databases">
        <authorList>
            <person name="Guldener U."/>
        </authorList>
    </citation>
    <scope>NUCLEOTIDE SEQUENCE [LARGE SCALE GENOMIC DNA]</scope>
</reference>
<feature type="region of interest" description="Disordered" evidence="10">
    <location>
        <begin position="1361"/>
        <end position="1401"/>
    </location>
</feature>
<keyword evidence="4" id="KW-0547">Nucleotide-binding</keyword>
<keyword evidence="2" id="KW-0723">Serine/threonine-protein kinase</keyword>
<feature type="compositionally biased region" description="Low complexity" evidence="10">
    <location>
        <begin position="1040"/>
        <end position="1049"/>
    </location>
</feature>
<dbReference type="InterPro" id="IPR001789">
    <property type="entry name" value="Sig_transdc_resp-reg_receiver"/>
</dbReference>
<dbReference type="PROSITE" id="PS00108">
    <property type="entry name" value="PROTEIN_KINASE_ST"/>
    <property type="match status" value="1"/>
</dbReference>
<feature type="compositionally biased region" description="Polar residues" evidence="10">
    <location>
        <begin position="735"/>
        <end position="747"/>
    </location>
</feature>
<comment type="catalytic activity">
    <reaction evidence="8">
        <text>L-seryl-[protein] + ATP = O-phospho-L-seryl-[protein] + ADP + H(+)</text>
        <dbReference type="Rhea" id="RHEA:17989"/>
        <dbReference type="Rhea" id="RHEA-COMP:9863"/>
        <dbReference type="Rhea" id="RHEA-COMP:11604"/>
        <dbReference type="ChEBI" id="CHEBI:15378"/>
        <dbReference type="ChEBI" id="CHEBI:29999"/>
        <dbReference type="ChEBI" id="CHEBI:30616"/>
        <dbReference type="ChEBI" id="CHEBI:83421"/>
        <dbReference type="ChEBI" id="CHEBI:456216"/>
        <dbReference type="EC" id="2.7.11.1"/>
    </reaction>
</comment>
<evidence type="ECO:0000259" key="13">
    <source>
        <dbReference type="PROSITE" id="PS51285"/>
    </source>
</evidence>
<dbReference type="SMART" id="SM00133">
    <property type="entry name" value="S_TK_X"/>
    <property type="match status" value="1"/>
</dbReference>
<protein>
    <recommendedName>
        <fullName evidence="1">non-specific serine/threonine protein kinase</fullName>
        <ecNumber evidence="1">2.7.11.1</ecNumber>
    </recommendedName>
</protein>
<feature type="region of interest" description="Disordered" evidence="10">
    <location>
        <begin position="1137"/>
        <end position="1177"/>
    </location>
</feature>
<dbReference type="PANTHER" id="PTHR24356">
    <property type="entry name" value="SERINE/THREONINE-PROTEIN KINASE"/>
    <property type="match status" value="1"/>
</dbReference>
<evidence type="ECO:0000256" key="9">
    <source>
        <dbReference type="PROSITE-ProRule" id="PRU00169"/>
    </source>
</evidence>
<evidence type="ECO:0000313" key="15">
    <source>
        <dbReference type="Proteomes" id="UP000183365"/>
    </source>
</evidence>
<evidence type="ECO:0000256" key="7">
    <source>
        <dbReference type="ARBA" id="ARBA00047899"/>
    </source>
</evidence>
<feature type="region of interest" description="Disordered" evidence="10">
    <location>
        <begin position="707"/>
        <end position="747"/>
    </location>
</feature>
<feature type="region of interest" description="Disordered" evidence="10">
    <location>
        <begin position="558"/>
        <end position="581"/>
    </location>
</feature>
<keyword evidence="15" id="KW-1185">Reference proteome</keyword>
<feature type="region of interest" description="Disordered" evidence="10">
    <location>
        <begin position="1037"/>
        <end position="1099"/>
    </location>
</feature>
<dbReference type="GO" id="GO:0005634">
    <property type="term" value="C:nucleus"/>
    <property type="evidence" value="ECO:0007669"/>
    <property type="project" value="TreeGrafter"/>
</dbReference>
<dbReference type="FunFam" id="3.30.200.20:FF:000408">
    <property type="entry name" value="Serine/threonine-protein kinase RIM15"/>
    <property type="match status" value="1"/>
</dbReference>
<evidence type="ECO:0000256" key="10">
    <source>
        <dbReference type="SAM" id="MobiDB-lite"/>
    </source>
</evidence>
<dbReference type="EC" id="2.7.11.1" evidence="1"/>
<dbReference type="OrthoDB" id="162894at2759"/>
<feature type="compositionally biased region" description="Low complexity" evidence="10">
    <location>
        <begin position="18"/>
        <end position="31"/>
    </location>
</feature>
<keyword evidence="5" id="KW-0418">Kinase</keyword>
<feature type="region of interest" description="Disordered" evidence="10">
    <location>
        <begin position="1564"/>
        <end position="1617"/>
    </location>
</feature>
<dbReference type="GO" id="GO:0006950">
    <property type="term" value="P:response to stress"/>
    <property type="evidence" value="ECO:0007669"/>
    <property type="project" value="UniProtKB-ARBA"/>
</dbReference>
<evidence type="ECO:0000256" key="4">
    <source>
        <dbReference type="ARBA" id="ARBA00022741"/>
    </source>
</evidence>
<feature type="compositionally biased region" description="Low complexity" evidence="10">
    <location>
        <begin position="1440"/>
        <end position="1454"/>
    </location>
</feature>
<dbReference type="CDD" id="cd17546">
    <property type="entry name" value="REC_hyHK_CKI1_RcsC-like"/>
    <property type="match status" value="1"/>
</dbReference>
<comment type="caution">
    <text evidence="9">Lacks conserved residue(s) required for the propagation of feature annotation.</text>
</comment>
<sequence>MKLTKGIKGTFNKLNNNIKNKITNNNNSSDNEYNKDSNSDHADYEDNNSFLTIDEQNRNFSYLSQFTFKNEDDFGKDISTQRSNYTPSPLQNIPKTDNQNDNFSIASADNFYHRDIPTDDQDINPLKKHDTYAESISHNVTLYKGYDNDKFSLKSENDQEVEYKDLLYHASNSSTTILLELNLDGTIKYLSDHLFILHKKEHILGQDISNFLGGSELDKTVFHRTTQLLLKDDQSYKVRFSLPRMTHDDNIEDDNSVLYFLEAQGVLIHDVFTNKPDFTMWIIKPIFDIDELDELPDQLVEKLGFGATLFNERLNRIGNITDITNIPEDNTEICRICETPIADWWLETHCRLCSYEHNLYDKIVRCQEKLAQYKSTFLEIKSKLVDNDTSPIITPLNDDINIHDISSPSLLSTINLFLNFCDDSLSINNSELKKINAQPILENIVFQFSPTSQTSIENVQNWKERLLSVALQIEYGKSYSQDCFVDILFNTIKLGDLKVTRMMRLKHTQQYHMRLKTEIYILTNEVIKQRIESSIINKNQFDHHLKLGGNIKEIGSSTSCKDTNISDNNGQRDSLNDTNSSVSFPMNIVDHNTGNEQKEKFYQANNINDTFSGLNISLSNGSNNNTPMAKPYDNMKETSALTSDDNASNISMNKSMLSESNNFSMLNSISPTSTGGSNLINPDTNSATSKSTNMNIPNISVATSILQRKSSMSSTRHGNSPSGPKRGSPLVSHAKVSSNVPHLSSIQKNPTTKSVFVRSPLASPFSPELKGNAFASISNPFSLNTETNDPTFLSLPKMTKHGLLKRNSAGPPSHPSLELHKSSLGSVLVPSSTNNSSIHSRTNSKPENSTENSKSFSTISTPSVTSKAFSINPTIKDYEIVKPISKGAFGSVYLAKRKVTGDYVSIKCLKKADMISKNQVTNVKTERAVMMTQISKNYVAQLYATFQNREHLFLVMEYLVGGDLRTLIEMVGPLPSKWIKQYITEIIFGVSDMHKDGIIHHDIKPDNLLLDRNGHVKFIDFGLSRLGLVNRQRNTNEVISRQGSGSSSKNHSKSLHRNLYNSSFGSSSSLPQLHKSNGSVSQQKDNKTQSSEDGNFELMTNNSYSFSNNILDTDSGSSAIYEVSNYGNTGNKGVFSMNENHTQGMFGSNDYNSSVENDDRNRSTTPPSAIPHANQDSLSSKLAYTNSPLGSGKSSKTTIDKVTNYVIFDPDATNKNFKFMGTPDYIAPEVIKGLSETPMCDWWSVGCILFEFHFAYPPFHAETPSDVFEKILKCEINWPEFESEDEESLYITPEAKDLIERLLVVNPKDRIGYKDIDEIKNHPYFDDVDWDNVYMEEAEFVPNVSNPEDTDYFDNRGLSMNVDFQNEDSNSNGSSTSESGKNSNSSLNRGEDNSEYDELAKGQKPATIGSILQPMGGGVGDKFPQSMMNIQKVKSHSKSKSSSMNQSSIMSSQSGKHKNSNADFGTFNFRNLRALNKANKDVINRLKNEHQSVSSQMERHNSSVSTGTASTHKHSRNASLAALFGTMTSPSTSNSLEIGASDSNNNLKHLDLFKSDNSTGIISLPESDIDDQDCNSRMGSVSSTPSKAASQDMNNSSRSCLEETPISTENNEESGIPEGMDLLMQEEKRLEAVAKLQSVKKARKFSTLSHGLGINTPSGSSRRPSSSSNGNVTNESSLYGGDIRTASTFTLSNLQKSNQLRNIGTTNSEVKDKGAVMAAGISNNDMKFDLDILLCESIPIHSYLMNKALEKFGCRVVSVSSGDELIRRASSDVKFDIIFSTFFSSNLNCVDIFKLIRNTNGANCSTPFIVITAYYQEAFRMNVFDYVVEKPISESQLRSILSKYALKKAQESEDTLLSDVDSDIVLEF</sequence>
<dbReference type="Gene3D" id="1.10.510.10">
    <property type="entry name" value="Transferase(Phosphotransferase) domain 1"/>
    <property type="match status" value="2"/>
</dbReference>
<evidence type="ECO:0000256" key="2">
    <source>
        <dbReference type="ARBA" id="ARBA00022527"/>
    </source>
</evidence>
<keyword evidence="3" id="KW-0808">Transferase</keyword>
<evidence type="ECO:0000256" key="6">
    <source>
        <dbReference type="ARBA" id="ARBA00022840"/>
    </source>
</evidence>
<gene>
    <name evidence="14" type="ORF">HGUI_00156</name>
</gene>
<feature type="region of interest" description="Disordered" evidence="10">
    <location>
        <begin position="1650"/>
        <end position="1679"/>
    </location>
</feature>
<feature type="region of interest" description="Disordered" evidence="10">
    <location>
        <begin position="78"/>
        <end position="98"/>
    </location>
</feature>
<evidence type="ECO:0000259" key="11">
    <source>
        <dbReference type="PROSITE" id="PS50011"/>
    </source>
</evidence>
<feature type="domain" description="Protein kinase" evidence="11">
    <location>
        <begin position="878"/>
        <end position="1325"/>
    </location>
</feature>
<feature type="region of interest" description="Disordered" evidence="10">
    <location>
        <begin position="18"/>
        <end position="43"/>
    </location>
</feature>
<feature type="compositionally biased region" description="Polar residues" evidence="10">
    <location>
        <begin position="707"/>
        <end position="722"/>
    </location>
</feature>
<dbReference type="InterPro" id="IPR050236">
    <property type="entry name" value="Ser_Thr_kinase_AGC"/>
</dbReference>
<dbReference type="InterPro" id="IPR011009">
    <property type="entry name" value="Kinase-like_dom_sf"/>
</dbReference>
<dbReference type="InterPro" id="IPR000961">
    <property type="entry name" value="AGC-kinase_C"/>
</dbReference>
<feature type="compositionally biased region" description="Polar residues" evidence="10">
    <location>
        <begin position="1491"/>
        <end position="1510"/>
    </location>
</feature>
<dbReference type="GO" id="GO:0000160">
    <property type="term" value="P:phosphorelay signal transduction system"/>
    <property type="evidence" value="ECO:0007669"/>
    <property type="project" value="InterPro"/>
</dbReference>
<feature type="region of interest" description="Disordered" evidence="10">
    <location>
        <begin position="1431"/>
        <end position="1460"/>
    </location>
</feature>
<proteinExistence type="predicted"/>
<evidence type="ECO:0000259" key="12">
    <source>
        <dbReference type="PROSITE" id="PS50110"/>
    </source>
</evidence>
<accession>A0A1L0AWE8</accession>
<dbReference type="Gene3D" id="3.30.200.20">
    <property type="entry name" value="Phosphorylase Kinase, domain 1"/>
    <property type="match status" value="1"/>
</dbReference>
<dbReference type="Gene3D" id="3.40.50.2300">
    <property type="match status" value="1"/>
</dbReference>
<feature type="region of interest" description="Disordered" evidence="10">
    <location>
        <begin position="1490"/>
        <end position="1514"/>
    </location>
</feature>
<dbReference type="GO" id="GO:0005737">
    <property type="term" value="C:cytoplasm"/>
    <property type="evidence" value="ECO:0007669"/>
    <property type="project" value="TreeGrafter"/>
</dbReference>
<organism evidence="14 15">
    <name type="scientific">Hanseniaspora guilliermondii</name>
    <dbReference type="NCBI Taxonomy" id="56406"/>
    <lineage>
        <taxon>Eukaryota</taxon>
        <taxon>Fungi</taxon>
        <taxon>Dikarya</taxon>
        <taxon>Ascomycota</taxon>
        <taxon>Saccharomycotina</taxon>
        <taxon>Saccharomycetes</taxon>
        <taxon>Saccharomycodales</taxon>
        <taxon>Saccharomycodaceae</taxon>
        <taxon>Hanseniaspora</taxon>
    </lineage>
</organism>
<dbReference type="Pfam" id="PF00069">
    <property type="entry name" value="Pkinase"/>
    <property type="match status" value="2"/>
</dbReference>
<evidence type="ECO:0000256" key="5">
    <source>
        <dbReference type="ARBA" id="ARBA00022777"/>
    </source>
</evidence>
<dbReference type="Proteomes" id="UP000183365">
    <property type="component" value="Unassembled WGS sequence"/>
</dbReference>
<dbReference type="FunFam" id="1.10.510.10:FF:000340">
    <property type="entry name" value="Serine threonine protein kinase"/>
    <property type="match status" value="1"/>
</dbReference>
<dbReference type="InterPro" id="IPR011006">
    <property type="entry name" value="CheY-like_superfamily"/>
</dbReference>
<dbReference type="SUPFAM" id="SSF52172">
    <property type="entry name" value="CheY-like"/>
    <property type="match status" value="1"/>
</dbReference>
<evidence type="ECO:0000256" key="3">
    <source>
        <dbReference type="ARBA" id="ARBA00022679"/>
    </source>
</evidence>
<dbReference type="SUPFAM" id="SSF56112">
    <property type="entry name" value="Protein kinase-like (PK-like)"/>
    <property type="match status" value="1"/>
</dbReference>
<feature type="compositionally biased region" description="Polar residues" evidence="10">
    <location>
        <begin position="1575"/>
        <end position="1609"/>
    </location>
</feature>
<evidence type="ECO:0000256" key="1">
    <source>
        <dbReference type="ARBA" id="ARBA00012513"/>
    </source>
</evidence>
<feature type="compositionally biased region" description="Polar residues" evidence="10">
    <location>
        <begin position="1070"/>
        <end position="1099"/>
    </location>
</feature>
<feature type="compositionally biased region" description="Low complexity" evidence="10">
    <location>
        <begin position="1657"/>
        <end position="1671"/>
    </location>
</feature>
<dbReference type="GO" id="GO:0004674">
    <property type="term" value="F:protein serine/threonine kinase activity"/>
    <property type="evidence" value="ECO:0007669"/>
    <property type="project" value="UniProtKB-KW"/>
</dbReference>